<keyword evidence="1 2" id="KW-0732">Signal</keyword>
<dbReference type="InterPro" id="IPR004682">
    <property type="entry name" value="TRAP_DctP"/>
</dbReference>
<dbReference type="Gene3D" id="3.40.190.170">
    <property type="entry name" value="Bacterial extracellular solute-binding protein, family 7"/>
    <property type="match status" value="1"/>
</dbReference>
<evidence type="ECO:0000313" key="3">
    <source>
        <dbReference type="EMBL" id="UOM50644.1"/>
    </source>
</evidence>
<reference evidence="4" key="1">
    <citation type="journal article" date="2024" name="J Bioinform Genom">
        <title>Complete genome sequence of the type strain bacterium Sphaerochaeta associata GLS2t (VKM B-2742)t.</title>
        <authorList>
            <person name="Troshina O.Y."/>
            <person name="Tepeeva A.N."/>
            <person name="Arzamasceva V.O."/>
            <person name="Whitman W.B."/>
            <person name="Varghese N."/>
            <person name="Shapiro N."/>
            <person name="Woyke T."/>
            <person name="Kripides N.C."/>
            <person name="Vasilenko O.V."/>
        </authorList>
    </citation>
    <scope>NUCLEOTIDE SEQUENCE [LARGE SCALE GENOMIC DNA]</scope>
    <source>
        <strain evidence="4">GLS2T</strain>
    </source>
</reference>
<evidence type="ECO:0000256" key="1">
    <source>
        <dbReference type="ARBA" id="ARBA00022729"/>
    </source>
</evidence>
<accession>A0ABY4D8N3</accession>
<evidence type="ECO:0000313" key="4">
    <source>
        <dbReference type="Proteomes" id="UP000829708"/>
    </source>
</evidence>
<dbReference type="PIRSF" id="PIRSF006470">
    <property type="entry name" value="DctB"/>
    <property type="match status" value="1"/>
</dbReference>
<dbReference type="CDD" id="cd13669">
    <property type="entry name" value="PBP2_TRAP_TM0322_like"/>
    <property type="match status" value="1"/>
</dbReference>
<organism evidence="3 4">
    <name type="scientific">Sphaerochaeta associata</name>
    <dbReference type="NCBI Taxonomy" id="1129264"/>
    <lineage>
        <taxon>Bacteria</taxon>
        <taxon>Pseudomonadati</taxon>
        <taxon>Spirochaetota</taxon>
        <taxon>Spirochaetia</taxon>
        <taxon>Spirochaetales</taxon>
        <taxon>Sphaerochaetaceae</taxon>
        <taxon>Sphaerochaeta</taxon>
    </lineage>
</organism>
<dbReference type="NCBIfam" id="NF037995">
    <property type="entry name" value="TRAP_S1"/>
    <property type="match status" value="1"/>
</dbReference>
<gene>
    <name evidence="3" type="ORF">MUG09_13855</name>
</gene>
<feature type="chain" id="PRO_5047547714" evidence="2">
    <location>
        <begin position="22"/>
        <end position="337"/>
    </location>
</feature>
<proteinExistence type="predicted"/>
<evidence type="ECO:0000256" key="2">
    <source>
        <dbReference type="SAM" id="SignalP"/>
    </source>
</evidence>
<protein>
    <submittedName>
        <fullName evidence="3">C4-dicarboxylate TRAP transporter substrate-binding protein</fullName>
    </submittedName>
</protein>
<dbReference type="InterPro" id="IPR038404">
    <property type="entry name" value="TRAP_DctP_sf"/>
</dbReference>
<feature type="signal peptide" evidence="2">
    <location>
        <begin position="1"/>
        <end position="21"/>
    </location>
</feature>
<keyword evidence="4" id="KW-1185">Reference proteome</keyword>
<sequence length="337" mass="37548">MKKIISIISLLLIIASVLLPAAGVQEAPAQKQYVLRFNHVLTPQDPYHAAFLNWAEAVKERTNGGLTVEVYPSAQLGVEEDILEQIRQGANIGQNTDAARLGMYVPDMAVMNAPYFVETLDEVQKLNTLPTVQAWKAELERTQGFKVLSFFWVQGFRQTVTNKPITSPKDLNGLRIRTPGAPIWQESIRAIGAIPVAMNYGDMFSGLQTKAIDGLELSFTATSTGNFHEVCKYVNETKHILLINFEVISSKWFNSLPPEYQQILEEECNKAGLEVSRQYLEELDPKNLALLKSRGMTVIPEAQIDMKAFKAAGEAAYVKLNLQAARDKIYAEMGKAK</sequence>
<dbReference type="Proteomes" id="UP000829708">
    <property type="component" value="Chromosome"/>
</dbReference>
<dbReference type="EMBL" id="CP094929">
    <property type="protein sequence ID" value="UOM50644.1"/>
    <property type="molecule type" value="Genomic_DNA"/>
</dbReference>
<dbReference type="Pfam" id="PF03480">
    <property type="entry name" value="DctP"/>
    <property type="match status" value="1"/>
</dbReference>
<dbReference type="PANTHER" id="PTHR33376:SF3">
    <property type="entry name" value="C4-DICARBOXYLATE-BINDING PROTEIN"/>
    <property type="match status" value="1"/>
</dbReference>
<dbReference type="PANTHER" id="PTHR33376">
    <property type="match status" value="1"/>
</dbReference>
<dbReference type="InterPro" id="IPR018389">
    <property type="entry name" value="DctP_fam"/>
</dbReference>
<dbReference type="RefSeq" id="WP_244772031.1">
    <property type="nucleotide sequence ID" value="NZ_CP094929.1"/>
</dbReference>
<name>A0ABY4D8N3_9SPIR</name>